<proteinExistence type="predicted"/>
<dbReference type="OrthoDB" id="10045365at2759"/>
<dbReference type="PANTHER" id="PTHR22702">
    <property type="entry name" value="PROTEASE-ASSOCIATED DOMAIN-CONTAINING PROTEIN"/>
    <property type="match status" value="1"/>
</dbReference>
<dbReference type="InterPro" id="IPR046450">
    <property type="entry name" value="PA_dom_sf"/>
</dbReference>
<gene>
    <name evidence="6" type="ORF">Esi_0116_0073</name>
</gene>
<dbReference type="Gene3D" id="2.30.42.10">
    <property type="match status" value="1"/>
</dbReference>
<dbReference type="InterPro" id="IPR003137">
    <property type="entry name" value="PA_domain"/>
</dbReference>
<name>D8LDD0_ECTSI</name>
<dbReference type="InterPro" id="IPR036034">
    <property type="entry name" value="PDZ_sf"/>
</dbReference>
<dbReference type="PANTHER" id="PTHR22702:SF1">
    <property type="entry name" value="PROTEASE-ASSOCIATED DOMAIN-CONTAINING PROTEIN 1"/>
    <property type="match status" value="1"/>
</dbReference>
<accession>D8LDD0</accession>
<dbReference type="InParanoid" id="D8LDD0"/>
<evidence type="ECO:0000313" key="7">
    <source>
        <dbReference type="Proteomes" id="UP000002630"/>
    </source>
</evidence>
<reference evidence="6 7" key="1">
    <citation type="journal article" date="2010" name="Nature">
        <title>The Ectocarpus genome and the independent evolution of multicellularity in brown algae.</title>
        <authorList>
            <person name="Cock J.M."/>
            <person name="Sterck L."/>
            <person name="Rouze P."/>
            <person name="Scornet D."/>
            <person name="Allen A.E."/>
            <person name="Amoutzias G."/>
            <person name="Anthouard V."/>
            <person name="Artiguenave F."/>
            <person name="Aury J.M."/>
            <person name="Badger J.H."/>
            <person name="Beszteri B."/>
            <person name="Billiau K."/>
            <person name="Bonnet E."/>
            <person name="Bothwell J.H."/>
            <person name="Bowler C."/>
            <person name="Boyen C."/>
            <person name="Brownlee C."/>
            <person name="Carrano C.J."/>
            <person name="Charrier B."/>
            <person name="Cho G.Y."/>
            <person name="Coelho S.M."/>
            <person name="Collen J."/>
            <person name="Corre E."/>
            <person name="Da Silva C."/>
            <person name="Delage L."/>
            <person name="Delaroque N."/>
            <person name="Dittami S.M."/>
            <person name="Doulbeau S."/>
            <person name="Elias M."/>
            <person name="Farnham G."/>
            <person name="Gachon C.M."/>
            <person name="Gschloessl B."/>
            <person name="Heesch S."/>
            <person name="Jabbari K."/>
            <person name="Jubin C."/>
            <person name="Kawai H."/>
            <person name="Kimura K."/>
            <person name="Kloareg B."/>
            <person name="Kupper F.C."/>
            <person name="Lang D."/>
            <person name="Le Bail A."/>
            <person name="Leblanc C."/>
            <person name="Lerouge P."/>
            <person name="Lohr M."/>
            <person name="Lopez P.J."/>
            <person name="Martens C."/>
            <person name="Maumus F."/>
            <person name="Michel G."/>
            <person name="Miranda-Saavedra D."/>
            <person name="Morales J."/>
            <person name="Moreau H."/>
            <person name="Motomura T."/>
            <person name="Nagasato C."/>
            <person name="Napoli C.A."/>
            <person name="Nelson D.R."/>
            <person name="Nyvall-Collen P."/>
            <person name="Peters A.F."/>
            <person name="Pommier C."/>
            <person name="Potin P."/>
            <person name="Poulain J."/>
            <person name="Quesneville H."/>
            <person name="Read B."/>
            <person name="Rensing S.A."/>
            <person name="Ritter A."/>
            <person name="Rousvoal S."/>
            <person name="Samanta M."/>
            <person name="Samson G."/>
            <person name="Schroeder D.C."/>
            <person name="Segurens B."/>
            <person name="Strittmatter M."/>
            <person name="Tonon T."/>
            <person name="Tregear J.W."/>
            <person name="Valentin K."/>
            <person name="von Dassow P."/>
            <person name="Yamagishi T."/>
            <person name="Van de Peer Y."/>
            <person name="Wincker P."/>
        </authorList>
    </citation>
    <scope>NUCLEOTIDE SEQUENCE [LARGE SCALE GENOMIC DNA]</scope>
    <source>
        <strain evidence="7">Ec32 / CCAP1310/4</strain>
    </source>
</reference>
<keyword evidence="2" id="KW-0325">Glycoprotein</keyword>
<dbReference type="Pfam" id="PF02225">
    <property type="entry name" value="PA"/>
    <property type="match status" value="1"/>
</dbReference>
<feature type="region of interest" description="Disordered" evidence="4">
    <location>
        <begin position="26"/>
        <end position="59"/>
    </location>
</feature>
<keyword evidence="3" id="KW-0175">Coiled coil</keyword>
<keyword evidence="7" id="KW-1185">Reference proteome</keyword>
<evidence type="ECO:0000259" key="5">
    <source>
        <dbReference type="Pfam" id="PF02225"/>
    </source>
</evidence>
<dbReference type="Gene3D" id="3.50.30.30">
    <property type="match status" value="2"/>
</dbReference>
<sequence length="769" mass="79862">MEARTGSSLDFAVSGAGDRLEGLMITSLGGPAATGSETPTGRREERSEDDGEGHAAERSAGFVVVEARSPEATGVVSGDLLVKVNDIPLSSISLNEWIEQSMATILATHQPASDSSTARLAIFPLVDVTSDGGGTSTKHPQSHPSNSSASSDDGFGNQRCAAAQLNDPMCIALASGEGRPTAGADAASPPGTMENTAGFRLKGFLKVELVGLDGAEVTFRPGEARIAELIKQRNDAAAAERKEKERALAEAKALLEAAKREKEEEDRKLEAAAKAREAERAREQAEIDRIANEKRQEEARVRREEEAAKLSAEKSKKDMARLRKEGKEFTFTAEYKEVAPMGLTFDLANLLAVVSEVTAGGLSDIAGVKIGDHLVRVNERDTSEMKPTAALKVRGEYLMQAPKDWGGLRGASEEDVAQPSWSCEPRSMALSDPPPACQRNLRLLSGGVQVGDGREPVIALVKRGVCTFVEKAKNVQVAVLNAVADTAAPPQDTTALAGEDVITSTKAADSAAAAAAATRSVSSGDSGSGAGGASGAAVVGGGMVLLNGDDALADMPAGNLLTDDVNIPVAMISRGNGSSVEALLSWGVEVRAAISPYGACPLPSPTPSADEQGAKARKDDDDGGRFLVLSKAQGGREFNYRLARYGPGVGDAEASPVAIAVADPIDGCEDKAYKVRVSGMFAVVERGGCSFSMKTLAAQRAGALGVIIANTAETTLRVMADQGDGEKALIPTVMVSATAGGFLSAAAAGSSRSPILGRFTREAFEARRD</sequence>
<evidence type="ECO:0000256" key="2">
    <source>
        <dbReference type="ARBA" id="ARBA00023180"/>
    </source>
</evidence>
<evidence type="ECO:0000313" key="6">
    <source>
        <dbReference type="EMBL" id="CBN80188.1"/>
    </source>
</evidence>
<dbReference type="Proteomes" id="UP000002630">
    <property type="component" value="Unassembled WGS sequence"/>
</dbReference>
<feature type="compositionally biased region" description="Low complexity" evidence="4">
    <location>
        <begin position="142"/>
        <end position="151"/>
    </location>
</feature>
<feature type="region of interest" description="Disordered" evidence="4">
    <location>
        <begin position="599"/>
        <end position="622"/>
    </location>
</feature>
<evidence type="ECO:0000256" key="1">
    <source>
        <dbReference type="ARBA" id="ARBA00022729"/>
    </source>
</evidence>
<dbReference type="EMBL" id="FN649760">
    <property type="protein sequence ID" value="CBN80188.1"/>
    <property type="molecule type" value="Genomic_DNA"/>
</dbReference>
<feature type="domain" description="PA" evidence="5">
    <location>
        <begin position="662"/>
        <end position="740"/>
    </location>
</feature>
<evidence type="ECO:0000256" key="4">
    <source>
        <dbReference type="SAM" id="MobiDB-lite"/>
    </source>
</evidence>
<feature type="region of interest" description="Disordered" evidence="4">
    <location>
        <begin position="131"/>
        <end position="158"/>
    </location>
</feature>
<protein>
    <recommendedName>
        <fullName evidence="5">PA domain-containing protein</fullName>
    </recommendedName>
</protein>
<feature type="coiled-coil region" evidence="3">
    <location>
        <begin position="227"/>
        <end position="325"/>
    </location>
</feature>
<organism evidence="6 7">
    <name type="scientific">Ectocarpus siliculosus</name>
    <name type="common">Brown alga</name>
    <name type="synonym">Conferva siliculosa</name>
    <dbReference type="NCBI Taxonomy" id="2880"/>
    <lineage>
        <taxon>Eukaryota</taxon>
        <taxon>Sar</taxon>
        <taxon>Stramenopiles</taxon>
        <taxon>Ochrophyta</taxon>
        <taxon>PX clade</taxon>
        <taxon>Phaeophyceae</taxon>
        <taxon>Ectocarpales</taxon>
        <taxon>Ectocarpaceae</taxon>
        <taxon>Ectocarpus</taxon>
    </lineage>
</organism>
<feature type="compositionally biased region" description="Basic and acidic residues" evidence="4">
    <location>
        <begin position="612"/>
        <end position="622"/>
    </location>
</feature>
<dbReference type="eggNOG" id="KOG2442">
    <property type="taxonomic scope" value="Eukaryota"/>
</dbReference>
<feature type="compositionally biased region" description="Basic and acidic residues" evidence="4">
    <location>
        <begin position="40"/>
        <end position="57"/>
    </location>
</feature>
<dbReference type="AlphaFoldDB" id="D8LDD0"/>
<evidence type="ECO:0000256" key="3">
    <source>
        <dbReference type="SAM" id="Coils"/>
    </source>
</evidence>
<dbReference type="SUPFAM" id="SSF52025">
    <property type="entry name" value="PA domain"/>
    <property type="match status" value="1"/>
</dbReference>
<keyword evidence="1" id="KW-0732">Signal</keyword>
<dbReference type="SUPFAM" id="SSF50156">
    <property type="entry name" value="PDZ domain-like"/>
    <property type="match status" value="1"/>
</dbReference>